<organism evidence="2">
    <name type="scientific">viral metagenome</name>
    <dbReference type="NCBI Taxonomy" id="1070528"/>
    <lineage>
        <taxon>unclassified sequences</taxon>
        <taxon>metagenomes</taxon>
        <taxon>organismal metagenomes</taxon>
    </lineage>
</organism>
<dbReference type="GO" id="GO:0000175">
    <property type="term" value="F:3'-5'-RNA exonuclease activity"/>
    <property type="evidence" value="ECO:0007669"/>
    <property type="project" value="TreeGrafter"/>
</dbReference>
<name>A0A6C0DRU3_9ZZZZ</name>
<dbReference type="SMART" id="SM00955">
    <property type="entry name" value="RNB"/>
    <property type="match status" value="1"/>
</dbReference>
<dbReference type="PANTHER" id="PTHR23355:SF9">
    <property type="entry name" value="DIS3-LIKE EXONUCLEASE 2"/>
    <property type="match status" value="1"/>
</dbReference>
<feature type="domain" description="RNB" evidence="1">
    <location>
        <begin position="204"/>
        <end position="463"/>
    </location>
</feature>
<dbReference type="InterPro" id="IPR041505">
    <property type="entry name" value="Dis3_CSD2"/>
</dbReference>
<dbReference type="GO" id="GO:0003723">
    <property type="term" value="F:RNA binding"/>
    <property type="evidence" value="ECO:0007669"/>
    <property type="project" value="InterPro"/>
</dbReference>
<dbReference type="EMBL" id="MN739661">
    <property type="protein sequence ID" value="QHT19000.1"/>
    <property type="molecule type" value="Genomic_DNA"/>
</dbReference>
<dbReference type="AlphaFoldDB" id="A0A6C0DRU3"/>
<reference evidence="2" key="1">
    <citation type="journal article" date="2020" name="Nature">
        <title>Giant virus diversity and host interactions through global metagenomics.</title>
        <authorList>
            <person name="Schulz F."/>
            <person name="Roux S."/>
            <person name="Paez-Espino D."/>
            <person name="Jungbluth S."/>
            <person name="Walsh D.A."/>
            <person name="Denef V.J."/>
            <person name="McMahon K.D."/>
            <person name="Konstantinidis K.T."/>
            <person name="Eloe-Fadrosh E.A."/>
            <person name="Kyrpides N.C."/>
            <person name="Woyke T."/>
        </authorList>
    </citation>
    <scope>NUCLEOTIDE SEQUENCE</scope>
    <source>
        <strain evidence="2">GVMAG-M-3300023174-49</strain>
    </source>
</reference>
<dbReference type="InterPro" id="IPR001900">
    <property type="entry name" value="RNase_II/R"/>
</dbReference>
<dbReference type="Pfam" id="PF00773">
    <property type="entry name" value="RNB"/>
    <property type="match status" value="2"/>
</dbReference>
<sequence length="582" mass="68710">MDRIQPSYKILINDKTYTSWSFIEPGTNLPVTSDSEPRLDTIEPIRNKLFSRDVFVFNADNSITVIQNYLKSCISIAGVLMLENNKSFGRTKNKKRLLYKCIPDDRHYPPFLVPYDIKTNFSKVLKNKYILFRFDNWDEKHPQGIIVETIGDVDRLDCFYEFQLHCKSLHVSLTDFTNKTREQLNKKTSNEFVELIFKNPDYCIEDRRTESIITIDPLNSCDYDDGYGITEVNEDKWRLTIYIANVYFWLEALGLWNTFSKRVATIYLPDRRRPMLPTILSDTLCSLQEGQQRFALALDIFIDSDGNIYEDESVFKNVLINVKKNYVYEDPKLLKNDPIYIQLLAVSKLLDKTIENSHDIVAHWMVYMNTFTGKKMLDNKFGIFRSLKYIQPSKDEIPASVDMDTLRVIKLWNNTIGQYLCYEDGLNIDHELLKTKSYTHITSPIRRLVDLLNQILLFKNLKMINNVSQNAMEFLDYWINQLDYVNTSMRSIRKIQTDCALLDRCFNNPNIMEETYVGTIFDKICRQDGTTNYMVYLHELKLLSRISHSYIQLENYRQYNFKIYLFEDEEKIRKKIKVTPII</sequence>
<dbReference type="SUPFAM" id="SSF50249">
    <property type="entry name" value="Nucleic acid-binding proteins"/>
    <property type="match status" value="1"/>
</dbReference>
<evidence type="ECO:0000313" key="2">
    <source>
        <dbReference type="EMBL" id="QHT19000.1"/>
    </source>
</evidence>
<dbReference type="GO" id="GO:0006402">
    <property type="term" value="P:mRNA catabolic process"/>
    <property type="evidence" value="ECO:0007669"/>
    <property type="project" value="TreeGrafter"/>
</dbReference>
<protein>
    <recommendedName>
        <fullName evidence="1">RNB domain-containing protein</fullName>
    </recommendedName>
</protein>
<dbReference type="Pfam" id="PF17849">
    <property type="entry name" value="OB_Dis3"/>
    <property type="match status" value="1"/>
</dbReference>
<evidence type="ECO:0000259" key="1">
    <source>
        <dbReference type="SMART" id="SM00955"/>
    </source>
</evidence>
<dbReference type="InterPro" id="IPR012340">
    <property type="entry name" value="NA-bd_OB-fold"/>
</dbReference>
<accession>A0A6C0DRU3</accession>
<proteinExistence type="predicted"/>
<dbReference type="InterPro" id="IPR050180">
    <property type="entry name" value="RNR_Ribonuclease"/>
</dbReference>
<dbReference type="PANTHER" id="PTHR23355">
    <property type="entry name" value="RIBONUCLEASE"/>
    <property type="match status" value="1"/>
</dbReference>